<gene>
    <name evidence="2" type="primary">LOC123163099</name>
</gene>
<dbReference type="EnsemblPlants" id="TraesCS7B02G114900.1">
    <property type="protein sequence ID" value="TraesCS7B02G114900.1"/>
    <property type="gene ID" value="TraesCS7B02G114900"/>
</dbReference>
<reference evidence="2" key="1">
    <citation type="submission" date="2018-08" db="EMBL/GenBank/DDBJ databases">
        <authorList>
            <person name="Rossello M."/>
        </authorList>
    </citation>
    <scope>NUCLEOTIDE SEQUENCE [LARGE SCALE GENOMIC DNA]</scope>
    <source>
        <strain evidence="2">cv. Chinese Spring</strain>
    </source>
</reference>
<dbReference type="RefSeq" id="XP_044436796.1">
    <property type="nucleotide sequence ID" value="XM_044580861.1"/>
</dbReference>
<organism evidence="2">
    <name type="scientific">Triticum aestivum</name>
    <name type="common">Wheat</name>
    <dbReference type="NCBI Taxonomy" id="4565"/>
    <lineage>
        <taxon>Eukaryota</taxon>
        <taxon>Viridiplantae</taxon>
        <taxon>Streptophyta</taxon>
        <taxon>Embryophyta</taxon>
        <taxon>Tracheophyta</taxon>
        <taxon>Spermatophyta</taxon>
        <taxon>Magnoliopsida</taxon>
        <taxon>Liliopsida</taxon>
        <taxon>Poales</taxon>
        <taxon>Poaceae</taxon>
        <taxon>BOP clade</taxon>
        <taxon>Pooideae</taxon>
        <taxon>Triticodae</taxon>
        <taxon>Triticeae</taxon>
        <taxon>Triticinae</taxon>
        <taxon>Triticum</taxon>
    </lineage>
</organism>
<evidence type="ECO:0000313" key="2">
    <source>
        <dbReference type="EnsemblPlants" id="TraesCS7B02G114900.1"/>
    </source>
</evidence>
<feature type="region of interest" description="Disordered" evidence="1">
    <location>
        <begin position="166"/>
        <end position="185"/>
    </location>
</feature>
<protein>
    <submittedName>
        <fullName evidence="2">Uncharacterized protein</fullName>
    </submittedName>
</protein>
<sequence length="260" mass="29001">MYSVRRGPRGRKGRLVDEHTHEVSSSELEHTSTDLSQFDALPLISPPPTLQSADRVEEHSTKARSCEPGGTSADLSKVEGISLNVTSPAYESTDGVVVHASNIDSSALDSTNAKQPAVQEALSLKSEETWREINEYLAEHTYSDIWEALVAVKNGFCDPPKKVSYPNKQSSEKLALPDSPESPHRLDAQSFQTKIQCGESTEQITKNGKLWMEKEVMKAFKKCIIVKEGLTGVDFELDELLHQCFSVETYDKIFHHYNFT</sequence>
<name>A0A3B6SGH5_WHEAT</name>
<feature type="region of interest" description="Disordered" evidence="1">
    <location>
        <begin position="1"/>
        <end position="32"/>
    </location>
</feature>
<dbReference type="Gramene" id="TraesCS7B02G114900.1">
    <property type="protein sequence ID" value="TraesCS7B02G114900.1"/>
    <property type="gene ID" value="TraesCS7B02G114900"/>
</dbReference>
<feature type="compositionally biased region" description="Basic and acidic residues" evidence="1">
    <location>
        <begin position="54"/>
        <end position="65"/>
    </location>
</feature>
<dbReference type="GeneID" id="123163099"/>
<dbReference type="Gramene" id="TraesCS7B03G0300300.2">
    <property type="protein sequence ID" value="TraesCS7B03G0300300.2.CDS"/>
    <property type="gene ID" value="TraesCS7B03G0300300"/>
</dbReference>
<reference evidence="2" key="2">
    <citation type="submission" date="2018-10" db="UniProtKB">
        <authorList>
            <consortium name="EnsemblPlants"/>
        </authorList>
    </citation>
    <scope>IDENTIFICATION</scope>
</reference>
<dbReference type="Proteomes" id="UP000019116">
    <property type="component" value="Chromosome 7B"/>
</dbReference>
<dbReference type="KEGG" id="taes:123163099"/>
<dbReference type="Gramene" id="TraesCAD_scaffold_014789_01G000500.1">
    <property type="protein sequence ID" value="TraesCAD_scaffold_014789_01G000500.1"/>
    <property type="gene ID" value="TraesCAD_scaffold_014789_01G000500"/>
</dbReference>
<dbReference type="RefSeq" id="XP_044436795.1">
    <property type="nucleotide sequence ID" value="XM_044580860.1"/>
</dbReference>
<accession>A0A3B6SGH5</accession>
<dbReference type="SMR" id="A0A3B6SGH5"/>
<evidence type="ECO:0000256" key="1">
    <source>
        <dbReference type="SAM" id="MobiDB-lite"/>
    </source>
</evidence>
<dbReference type="PANTHER" id="PTHR33326:SF38">
    <property type="entry name" value="EXPRESSED PROTEIN"/>
    <property type="match status" value="1"/>
</dbReference>
<dbReference type="PANTHER" id="PTHR33326">
    <property type="entry name" value="OS05G0543800 PROTEIN"/>
    <property type="match status" value="1"/>
</dbReference>
<dbReference type="Gramene" id="TraesCLE_scaffold_125673_01G000200.1">
    <property type="protein sequence ID" value="TraesCLE_scaffold_125673_01G000200.1"/>
    <property type="gene ID" value="TraesCLE_scaffold_125673_01G000200"/>
</dbReference>
<feature type="compositionally biased region" description="Basic and acidic residues" evidence="1">
    <location>
        <begin position="14"/>
        <end position="32"/>
    </location>
</feature>
<evidence type="ECO:0000313" key="3">
    <source>
        <dbReference type="Proteomes" id="UP000019116"/>
    </source>
</evidence>
<proteinExistence type="predicted"/>
<feature type="region of interest" description="Disordered" evidence="1">
    <location>
        <begin position="47"/>
        <end position="73"/>
    </location>
</feature>
<dbReference type="AlphaFoldDB" id="A0A3B6SGH5"/>
<feature type="compositionally biased region" description="Basic residues" evidence="1">
    <location>
        <begin position="1"/>
        <end position="13"/>
    </location>
</feature>
<keyword evidence="3" id="KW-1185">Reference proteome</keyword>
<dbReference type="Gramene" id="TraesROB_scaffold_058049_01G000100.1">
    <property type="protein sequence ID" value="TraesROB_scaffold_058049_01G000100.1"/>
    <property type="gene ID" value="TraesROB_scaffold_058049_01G000100"/>
</dbReference>